<evidence type="ECO:0000256" key="6">
    <source>
        <dbReference type="SAM" id="SignalP"/>
    </source>
</evidence>
<dbReference type="STRING" id="857340.A0A086T9J4"/>
<evidence type="ECO:0000313" key="9">
    <source>
        <dbReference type="Proteomes" id="UP000029964"/>
    </source>
</evidence>
<evidence type="ECO:0000259" key="7">
    <source>
        <dbReference type="Pfam" id="PF00082"/>
    </source>
</evidence>
<sequence length="391" mass="40929">MKLFTYLLALPLALAAPILEHRDKATVIPDRWIAVLNNDIESTQLESVLSKVTSHLQGTKPDNIWDFDGFRGFSFGAKGGLVETLASAISELAFIEPDVEVTTQEFVAQKNPPWGLARLSHREIDNSSYTYDSSAGEGIVAYSIDTGVYAEHADFEGRATMAKSFVQGEETDGNGHGTHTAGTFGGAKYGVAKKVTIVGVKVLSDEGSGYASGIISGIEWAVNDMEKRGKARKAVANMSFGGLRTSNANNAAVKAATDAGMFVAVAAGNSNLLAELYTPASEPSACTVAASDASDQFASFSNFGPSVDVVAPGVDVESAFIGGPHETAVLSGTSMAAPHVAGLGAYLLALEGERSPQDLCKRIRDLSTEGAVSGLQTLLTPNRLAFNGAKE</sequence>
<gene>
    <name evidence="8" type="ORF">ACRE_031490</name>
</gene>
<evidence type="ECO:0000256" key="5">
    <source>
        <dbReference type="PROSITE-ProRule" id="PRU01240"/>
    </source>
</evidence>
<dbReference type="InterPro" id="IPR000209">
    <property type="entry name" value="Peptidase_S8/S53_dom"/>
</dbReference>
<evidence type="ECO:0000256" key="2">
    <source>
        <dbReference type="ARBA" id="ARBA00022670"/>
    </source>
</evidence>
<dbReference type="OrthoDB" id="206201at2759"/>
<evidence type="ECO:0000256" key="4">
    <source>
        <dbReference type="ARBA" id="ARBA00022825"/>
    </source>
</evidence>
<dbReference type="SUPFAM" id="SSF54897">
    <property type="entry name" value="Protease propeptides/inhibitors"/>
    <property type="match status" value="1"/>
</dbReference>
<keyword evidence="3 5" id="KW-0378">Hydrolase</keyword>
<feature type="active site" description="Charge relay system" evidence="5">
    <location>
        <position position="145"/>
    </location>
</feature>
<dbReference type="Gene3D" id="3.40.50.200">
    <property type="entry name" value="Peptidase S8/S53 domain"/>
    <property type="match status" value="1"/>
</dbReference>
<dbReference type="PANTHER" id="PTHR43806">
    <property type="entry name" value="PEPTIDASE S8"/>
    <property type="match status" value="1"/>
</dbReference>
<dbReference type="GO" id="GO:0004252">
    <property type="term" value="F:serine-type endopeptidase activity"/>
    <property type="evidence" value="ECO:0007669"/>
    <property type="project" value="UniProtKB-UniRule"/>
</dbReference>
<dbReference type="AlphaFoldDB" id="A0A086T9J4"/>
<keyword evidence="6" id="KW-0732">Signal</keyword>
<feature type="active site" description="Charge relay system" evidence="5">
    <location>
        <position position="334"/>
    </location>
</feature>
<dbReference type="PANTHER" id="PTHR43806:SF11">
    <property type="entry name" value="CEREVISIN-RELATED"/>
    <property type="match status" value="1"/>
</dbReference>
<reference evidence="9" key="1">
    <citation type="journal article" date="2014" name="Genome Announc.">
        <title>Genome sequence and annotation of Acremonium chrysogenum, producer of the beta-lactam antibiotic cephalosporin C.</title>
        <authorList>
            <person name="Terfehr D."/>
            <person name="Dahlmann T.A."/>
            <person name="Specht T."/>
            <person name="Zadra I."/>
            <person name="Kuernsteiner H."/>
            <person name="Kueck U."/>
        </authorList>
    </citation>
    <scope>NUCLEOTIDE SEQUENCE [LARGE SCALE GENOMIC DNA]</scope>
    <source>
        <strain evidence="9">ATCC 11550 / CBS 779.69 / DSM 880 / IAM 14645 / JCM 23072 / IMI 49137</strain>
    </source>
</reference>
<comment type="caution">
    <text evidence="8">The sequence shown here is derived from an EMBL/GenBank/DDBJ whole genome shotgun (WGS) entry which is preliminary data.</text>
</comment>
<comment type="similarity">
    <text evidence="1 5">Belongs to the peptidase S8 family.</text>
</comment>
<dbReference type="Proteomes" id="UP000029964">
    <property type="component" value="Unassembled WGS sequence"/>
</dbReference>
<dbReference type="PRINTS" id="PR00723">
    <property type="entry name" value="SUBTILISIN"/>
</dbReference>
<proteinExistence type="inferred from homology"/>
<evidence type="ECO:0000256" key="1">
    <source>
        <dbReference type="ARBA" id="ARBA00011073"/>
    </source>
</evidence>
<protein>
    <submittedName>
        <fullName evidence="8">Cuticle-degrading protease-like protein</fullName>
    </submittedName>
</protein>
<dbReference type="PROSITE" id="PS51892">
    <property type="entry name" value="SUBTILASE"/>
    <property type="match status" value="1"/>
</dbReference>
<dbReference type="Pfam" id="PF00082">
    <property type="entry name" value="Peptidase_S8"/>
    <property type="match status" value="1"/>
</dbReference>
<dbReference type="PROSITE" id="PS00138">
    <property type="entry name" value="SUBTILASE_SER"/>
    <property type="match status" value="1"/>
</dbReference>
<name>A0A086T9J4_HAPC1</name>
<feature type="active site" description="Charge relay system" evidence="5">
    <location>
        <position position="176"/>
    </location>
</feature>
<evidence type="ECO:0000313" key="8">
    <source>
        <dbReference type="EMBL" id="KFH46026.1"/>
    </source>
</evidence>
<accession>A0A086T9J4</accession>
<keyword evidence="2 5" id="KW-0645">Protease</keyword>
<evidence type="ECO:0000256" key="3">
    <source>
        <dbReference type="ARBA" id="ARBA00022801"/>
    </source>
</evidence>
<dbReference type="InterPro" id="IPR034193">
    <property type="entry name" value="PCSK9_ProteinaseK-like"/>
</dbReference>
<feature type="signal peptide" evidence="6">
    <location>
        <begin position="1"/>
        <end position="15"/>
    </location>
</feature>
<dbReference type="InterPro" id="IPR015500">
    <property type="entry name" value="Peptidase_S8_subtilisin-rel"/>
</dbReference>
<feature type="chain" id="PRO_5013130754" evidence="6">
    <location>
        <begin position="16"/>
        <end position="391"/>
    </location>
</feature>
<dbReference type="HOGENOM" id="CLU_011263_1_4_1"/>
<feature type="domain" description="Peptidase S8/S53" evidence="7">
    <location>
        <begin position="138"/>
        <end position="360"/>
    </location>
</feature>
<dbReference type="CDD" id="cd04077">
    <property type="entry name" value="Peptidases_S8_PCSK9_ProteinaseK_like"/>
    <property type="match status" value="1"/>
</dbReference>
<dbReference type="EMBL" id="JPKY01000024">
    <property type="protein sequence ID" value="KFH46026.1"/>
    <property type="molecule type" value="Genomic_DNA"/>
</dbReference>
<dbReference type="InterPro" id="IPR023828">
    <property type="entry name" value="Peptidase_S8_Ser-AS"/>
</dbReference>
<dbReference type="GO" id="GO:0006508">
    <property type="term" value="P:proteolysis"/>
    <property type="evidence" value="ECO:0007669"/>
    <property type="project" value="UniProtKB-KW"/>
</dbReference>
<dbReference type="InterPro" id="IPR036852">
    <property type="entry name" value="Peptidase_S8/S53_dom_sf"/>
</dbReference>
<keyword evidence="4 5" id="KW-0720">Serine protease</keyword>
<dbReference type="InterPro" id="IPR050131">
    <property type="entry name" value="Peptidase_S8_subtilisin-like"/>
</dbReference>
<organism evidence="8 9">
    <name type="scientific">Hapsidospora chrysogenum (strain ATCC 11550 / CBS 779.69 / DSM 880 / IAM 14645 / JCM 23072 / IMI 49137)</name>
    <name type="common">Acremonium chrysogenum</name>
    <dbReference type="NCBI Taxonomy" id="857340"/>
    <lineage>
        <taxon>Eukaryota</taxon>
        <taxon>Fungi</taxon>
        <taxon>Dikarya</taxon>
        <taxon>Ascomycota</taxon>
        <taxon>Pezizomycotina</taxon>
        <taxon>Sordariomycetes</taxon>
        <taxon>Hypocreomycetidae</taxon>
        <taxon>Hypocreales</taxon>
        <taxon>Bionectriaceae</taxon>
        <taxon>Hapsidospora</taxon>
    </lineage>
</organism>
<dbReference type="SUPFAM" id="SSF52743">
    <property type="entry name" value="Subtilisin-like"/>
    <property type="match status" value="1"/>
</dbReference>
<dbReference type="FunFam" id="3.40.50.200:FF:000007">
    <property type="entry name" value="Subtilisin-like serine protease"/>
    <property type="match status" value="1"/>
</dbReference>
<keyword evidence="9" id="KW-1185">Reference proteome</keyword>